<comment type="similarity">
    <text evidence="1 3">Belongs to the short-chain dehydrogenases/reductases (SDR) family.</text>
</comment>
<name>A0ABR9YEU7_9PROT</name>
<feature type="domain" description="Ketoreductase" evidence="4">
    <location>
        <begin position="6"/>
        <end position="185"/>
    </location>
</feature>
<dbReference type="PRINTS" id="PR00080">
    <property type="entry name" value="SDRFAMILY"/>
</dbReference>
<dbReference type="SUPFAM" id="SSF51735">
    <property type="entry name" value="NAD(P)-binding Rossmann-fold domains"/>
    <property type="match status" value="1"/>
</dbReference>
<dbReference type="PANTHER" id="PTHR44196">
    <property type="entry name" value="DEHYDROGENASE/REDUCTASE SDR FAMILY MEMBER 7B"/>
    <property type="match status" value="1"/>
</dbReference>
<comment type="caution">
    <text evidence="5">The sequence shown here is derived from an EMBL/GenBank/DDBJ whole genome shotgun (WGS) entry which is preliminary data.</text>
</comment>
<dbReference type="InterPro" id="IPR002347">
    <property type="entry name" value="SDR_fam"/>
</dbReference>
<dbReference type="RefSeq" id="WP_194255573.1">
    <property type="nucleotide sequence ID" value="NZ_JABCQO010000008.1"/>
</dbReference>
<dbReference type="SMART" id="SM00822">
    <property type="entry name" value="PKS_KR"/>
    <property type="match status" value="1"/>
</dbReference>
<gene>
    <name evidence="5" type="ORF">HKD21_10095</name>
</gene>
<dbReference type="Proteomes" id="UP000630952">
    <property type="component" value="Unassembled WGS sequence"/>
</dbReference>
<evidence type="ECO:0000256" key="1">
    <source>
        <dbReference type="ARBA" id="ARBA00006484"/>
    </source>
</evidence>
<dbReference type="Gene3D" id="3.40.50.720">
    <property type="entry name" value="NAD(P)-binding Rossmann-like Domain"/>
    <property type="match status" value="1"/>
</dbReference>
<evidence type="ECO:0000256" key="3">
    <source>
        <dbReference type="RuleBase" id="RU000363"/>
    </source>
</evidence>
<dbReference type="PROSITE" id="PS00061">
    <property type="entry name" value="ADH_SHORT"/>
    <property type="match status" value="1"/>
</dbReference>
<reference evidence="5 6" key="2">
    <citation type="submission" date="2020-11" db="EMBL/GenBank/DDBJ databases">
        <title>Description of novel Gluconobacter species.</title>
        <authorList>
            <person name="Cleenwerck I."/>
            <person name="Cnockaert M."/>
            <person name="Borremans W."/>
            <person name="Wieme A.D."/>
            <person name="De Vuyst L."/>
            <person name="Vandamme P."/>
        </authorList>
    </citation>
    <scope>NUCLEOTIDE SEQUENCE [LARGE SCALE GENOMIC DNA]</scope>
    <source>
        <strain evidence="5 6">LMG 27748</strain>
    </source>
</reference>
<sequence length="243" mass="25807">MRISGSIAIVTGASSGIGAATARLLSAAGAKVILLARREERIKKLAGELNDAVAIRCDVTALDQVAQAIKETIKIHGRIDILINNAGQALQAPIEQINIDDFRDIFELNVLAPLVIMQHVLPAMHKQGAGSIVNVSSGIWFHPLAESAAYSATKAALSTISGVARVELEKNNIAVSVIYPFITETELVASIKAGSESAKKLEAPISAERQHPEQVAEKILELVRSGEKQADLVPVQYGGTYEG</sequence>
<dbReference type="CDD" id="cd05233">
    <property type="entry name" value="SDR_c"/>
    <property type="match status" value="1"/>
</dbReference>
<dbReference type="PANTHER" id="PTHR44196:SF1">
    <property type="entry name" value="DEHYDROGENASE_REDUCTASE SDR FAMILY MEMBER 7B"/>
    <property type="match status" value="1"/>
</dbReference>
<evidence type="ECO:0000313" key="5">
    <source>
        <dbReference type="EMBL" id="MBF0877197.1"/>
    </source>
</evidence>
<keyword evidence="6" id="KW-1185">Reference proteome</keyword>
<reference evidence="6" key="1">
    <citation type="submission" date="2020-04" db="EMBL/GenBank/DDBJ databases">
        <title>Description of novel Gluconacetobacter.</title>
        <authorList>
            <person name="Sombolestani A."/>
        </authorList>
    </citation>
    <scope>NUCLEOTIDE SEQUENCE [LARGE SCALE GENOMIC DNA]</scope>
    <source>
        <strain evidence="6">LMG 27748</strain>
    </source>
</reference>
<evidence type="ECO:0000259" key="4">
    <source>
        <dbReference type="SMART" id="SM00822"/>
    </source>
</evidence>
<evidence type="ECO:0000256" key="2">
    <source>
        <dbReference type="ARBA" id="ARBA00023002"/>
    </source>
</evidence>
<dbReference type="InterPro" id="IPR036291">
    <property type="entry name" value="NAD(P)-bd_dom_sf"/>
</dbReference>
<dbReference type="Pfam" id="PF00106">
    <property type="entry name" value="adh_short"/>
    <property type="match status" value="1"/>
</dbReference>
<dbReference type="InterPro" id="IPR020904">
    <property type="entry name" value="Sc_DH/Rdtase_CS"/>
</dbReference>
<proteinExistence type="inferred from homology"/>
<dbReference type="EMBL" id="JABCQO010000008">
    <property type="protein sequence ID" value="MBF0877197.1"/>
    <property type="molecule type" value="Genomic_DNA"/>
</dbReference>
<keyword evidence="2" id="KW-0560">Oxidoreductase</keyword>
<dbReference type="InterPro" id="IPR057326">
    <property type="entry name" value="KR_dom"/>
</dbReference>
<protein>
    <submittedName>
        <fullName evidence="5">SDR family oxidoreductase</fullName>
    </submittedName>
</protein>
<accession>A0ABR9YEU7</accession>
<dbReference type="PRINTS" id="PR00081">
    <property type="entry name" value="GDHRDH"/>
</dbReference>
<organism evidence="5 6">
    <name type="scientific">Gluconobacter cerevisiae</name>
    <dbReference type="NCBI Taxonomy" id="1379734"/>
    <lineage>
        <taxon>Bacteria</taxon>
        <taxon>Pseudomonadati</taxon>
        <taxon>Pseudomonadota</taxon>
        <taxon>Alphaproteobacteria</taxon>
        <taxon>Acetobacterales</taxon>
        <taxon>Acetobacteraceae</taxon>
        <taxon>Gluconobacter</taxon>
    </lineage>
</organism>
<evidence type="ECO:0000313" key="6">
    <source>
        <dbReference type="Proteomes" id="UP000630952"/>
    </source>
</evidence>